<proteinExistence type="predicted"/>
<sequence>MKEEEANLMILQHAIDNLEADKKQQVLRCVAAIREAMSPFNSEAAGLALMLVAAQTAAE</sequence>
<dbReference type="RefSeq" id="WP_322542654.1">
    <property type="nucleotide sequence ID" value="NZ_JAOBTT010000001.1"/>
</dbReference>
<evidence type="ECO:0000313" key="1">
    <source>
        <dbReference type="EMBL" id="MDZ7278709.1"/>
    </source>
</evidence>
<accession>A0ABU5LFJ1</accession>
<dbReference type="EMBL" id="JAOBTT010000001">
    <property type="protein sequence ID" value="MDZ7278709.1"/>
    <property type="molecule type" value="Genomic_DNA"/>
</dbReference>
<evidence type="ECO:0000313" key="2">
    <source>
        <dbReference type="Proteomes" id="UP001288620"/>
    </source>
</evidence>
<dbReference type="Proteomes" id="UP001288620">
    <property type="component" value="Unassembled WGS sequence"/>
</dbReference>
<name>A0ABU5LFJ1_9GAMM</name>
<protein>
    <submittedName>
        <fullName evidence="1">Uncharacterized protein</fullName>
    </submittedName>
</protein>
<keyword evidence="2" id="KW-1185">Reference proteome</keyword>
<reference evidence="2" key="1">
    <citation type="submission" date="2023-07" db="EMBL/GenBank/DDBJ databases">
        <title>Structural and functional analysis of rice phyllospheric bacteria for their antimicrobial properties and defense elicitation against blast disease.</title>
        <authorList>
            <person name="Sahu K.P."/>
            <person name="Asharani P."/>
            <person name="Kumar M."/>
            <person name="Reddy B."/>
            <person name="Kumar A."/>
        </authorList>
    </citation>
    <scope>NUCLEOTIDE SEQUENCE [LARGE SCALE GENOMIC DNA]</scope>
    <source>
        <strain evidence="2">OsEp_Plm_30P10</strain>
    </source>
</reference>
<comment type="caution">
    <text evidence="1">The sequence shown here is derived from an EMBL/GenBank/DDBJ whole genome shotgun (WGS) entry which is preliminary data.</text>
</comment>
<organism evidence="1 2">
    <name type="scientific">Pantoea eucrina</name>
    <dbReference type="NCBI Taxonomy" id="472693"/>
    <lineage>
        <taxon>Bacteria</taxon>
        <taxon>Pseudomonadati</taxon>
        <taxon>Pseudomonadota</taxon>
        <taxon>Gammaproteobacteria</taxon>
        <taxon>Enterobacterales</taxon>
        <taxon>Erwiniaceae</taxon>
        <taxon>Pantoea</taxon>
    </lineage>
</organism>
<gene>
    <name evidence="1" type="ORF">N4G40_10545</name>
</gene>